<feature type="transmembrane region" description="Helical" evidence="10">
    <location>
        <begin position="415"/>
        <end position="437"/>
    </location>
</feature>
<dbReference type="InterPro" id="IPR026777">
    <property type="entry name" value="PRM1"/>
</dbReference>
<comment type="subcellular location">
    <subcellularLocation>
        <location evidence="2 10">Cell membrane</location>
        <topology evidence="2 10">Multi-pass membrane protein</topology>
    </subcellularLocation>
</comment>
<comment type="caution">
    <text evidence="12">The sequence shown here is derived from an EMBL/GenBank/DDBJ whole genome shotgun (WGS) entry which is preliminary data.</text>
</comment>
<feature type="transmembrane region" description="Helical" evidence="10">
    <location>
        <begin position="309"/>
        <end position="328"/>
    </location>
</feature>
<comment type="caution">
    <text evidence="10">Lacks conserved residue(s) required for the propagation of feature annotation.</text>
</comment>
<proteinExistence type="inferred from homology"/>
<feature type="transmembrane region" description="Helical" evidence="10">
    <location>
        <begin position="616"/>
        <end position="641"/>
    </location>
</feature>
<feature type="transmembrane region" description="Helical" evidence="10">
    <location>
        <begin position="34"/>
        <end position="55"/>
    </location>
</feature>
<feature type="region of interest" description="Disordered" evidence="11">
    <location>
        <begin position="812"/>
        <end position="849"/>
    </location>
</feature>
<evidence type="ECO:0000256" key="2">
    <source>
        <dbReference type="ARBA" id="ARBA00004651"/>
    </source>
</evidence>
<organism evidence="12 13">
    <name type="scientific">Russula ochroleuca</name>
    <dbReference type="NCBI Taxonomy" id="152965"/>
    <lineage>
        <taxon>Eukaryota</taxon>
        <taxon>Fungi</taxon>
        <taxon>Dikarya</taxon>
        <taxon>Basidiomycota</taxon>
        <taxon>Agaricomycotina</taxon>
        <taxon>Agaricomycetes</taxon>
        <taxon>Russulales</taxon>
        <taxon>Russulaceae</taxon>
        <taxon>Russula</taxon>
    </lineage>
</organism>
<evidence type="ECO:0000256" key="3">
    <source>
        <dbReference type="ARBA" id="ARBA00010780"/>
    </source>
</evidence>
<dbReference type="GO" id="GO:0043332">
    <property type="term" value="C:mating projection tip"/>
    <property type="evidence" value="ECO:0007669"/>
    <property type="project" value="UniProtKB-UniRule"/>
</dbReference>
<keyword evidence="8 10" id="KW-0472">Membrane</keyword>
<evidence type="ECO:0000313" key="13">
    <source>
        <dbReference type="Proteomes" id="UP000759537"/>
    </source>
</evidence>
<dbReference type="GO" id="GO:0005886">
    <property type="term" value="C:plasma membrane"/>
    <property type="evidence" value="ECO:0007669"/>
    <property type="project" value="UniProtKB-SubCell"/>
</dbReference>
<evidence type="ECO:0000256" key="1">
    <source>
        <dbReference type="ARBA" id="ARBA00002512"/>
    </source>
</evidence>
<keyword evidence="6 10" id="KW-0184">Conjugation</keyword>
<evidence type="ECO:0000256" key="9">
    <source>
        <dbReference type="ARBA" id="ARBA00023180"/>
    </source>
</evidence>
<sequence>MSVSTPPTRWMSPPPLYDSTPPVSNSGLTPYLQLSHILSLTWLAYPILSLIFIAFRLQLSSDSAQTAINNAKDDLLTGCLAAQKAASSAASMPRFMALATNEQITDAVNASMDAAREALILSLTIMEAVINFVVDIYRSTFLCFLELVVGGGLSLIIGATQEINSFLTSTFSSLRTSIQNDVTTANSAVKTAIDGINKVNPFGNITAPQLSIPSLDALQNVTLPTDFLNALTSLNASLPSVSVLKHTVDDLLDTPFEAVKADINSTFAGISFNSSILPVPDRSTITFCDNLDTSIIDDLGHDLLKITKIGIILIAILVLVLLVGYSILEWYKWWCLQRHLENTRKAWMADPTVVHVGPASEPTMTLSNHNLLILHADSTHPLLTRLAFKIATLLRLSHSKHVNLRWFFHYVFHPPALACFLIGFFGILSVQLQLLALAPLEAKFHDQATAATADLTTNIFSSLNQTMFNQSSFYANDVNSHIDSVQSTVNNGLFGWVNGTTTTLNNTVNTFYSDLQDTVSTLFNGTFLEQPAQEFIKCIIGSKVNAIEDALTFLKDNLQINIPRVNESVLVLSPDEVDAASQPIAAAAVGSNDDPDGGLVGRLINTYVQSLKKERIMFAIFLLLWFVVVIMGLVIIFWHSYGHRIFNSRRQRKFQRDQRTGVDRIIIPFREEKLTDARSASPKTPITPIQIRRVEPSDPERLHALSNLTPATRNKSFDSFFDSAAQPPEAGGMFSSLSRKLPRGSGWRKHLTLALRRDKGAVRKSFHQAHRPQLTISTERAASVRTESLPEIERISASIIGGEAEADRYSSMQQHEPKSTWWHSPPTPSFPAVDPGARRKPSVPVSVGGEDSVVPSPAVEMGPAKFVLPPHYGVARMVHASKLYIPPSSTPGRSARASVSPRGVDPFKTPFDDDAGVLHSPVTARSMTADISFVPLSAISKESDPAEVSFATGRAL</sequence>
<dbReference type="PANTHER" id="PTHR31030:SF1">
    <property type="entry name" value="PLASMA MEMBRANE FUSION PROTEIN PRM1"/>
    <property type="match status" value="1"/>
</dbReference>
<keyword evidence="7 10" id="KW-1133">Transmembrane helix</keyword>
<evidence type="ECO:0000256" key="6">
    <source>
        <dbReference type="ARBA" id="ARBA00022971"/>
    </source>
</evidence>
<evidence type="ECO:0000256" key="8">
    <source>
        <dbReference type="ARBA" id="ARBA00023136"/>
    </source>
</evidence>
<accession>A0A9P5TDC3</accession>
<keyword evidence="5 10" id="KW-0812">Transmembrane</keyword>
<dbReference type="PANTHER" id="PTHR31030">
    <property type="entry name" value="PLASMA MEMBRANE FUSION PROTEIN PRM1"/>
    <property type="match status" value="1"/>
</dbReference>
<dbReference type="Proteomes" id="UP000759537">
    <property type="component" value="Unassembled WGS sequence"/>
</dbReference>
<reference evidence="12" key="1">
    <citation type="submission" date="2019-10" db="EMBL/GenBank/DDBJ databases">
        <authorList>
            <consortium name="DOE Joint Genome Institute"/>
            <person name="Kuo A."/>
            <person name="Miyauchi S."/>
            <person name="Kiss E."/>
            <person name="Drula E."/>
            <person name="Kohler A."/>
            <person name="Sanchez-Garcia M."/>
            <person name="Andreopoulos B."/>
            <person name="Barry K.W."/>
            <person name="Bonito G."/>
            <person name="Buee M."/>
            <person name="Carver A."/>
            <person name="Chen C."/>
            <person name="Cichocki N."/>
            <person name="Clum A."/>
            <person name="Culley D."/>
            <person name="Crous P.W."/>
            <person name="Fauchery L."/>
            <person name="Girlanda M."/>
            <person name="Hayes R."/>
            <person name="Keri Z."/>
            <person name="LaButti K."/>
            <person name="Lipzen A."/>
            <person name="Lombard V."/>
            <person name="Magnuson J."/>
            <person name="Maillard F."/>
            <person name="Morin E."/>
            <person name="Murat C."/>
            <person name="Nolan M."/>
            <person name="Ohm R."/>
            <person name="Pangilinan J."/>
            <person name="Pereira M."/>
            <person name="Perotto S."/>
            <person name="Peter M."/>
            <person name="Riley R."/>
            <person name="Sitrit Y."/>
            <person name="Stielow B."/>
            <person name="Szollosi G."/>
            <person name="Zifcakova L."/>
            <person name="Stursova M."/>
            <person name="Spatafora J.W."/>
            <person name="Tedersoo L."/>
            <person name="Vaario L.-M."/>
            <person name="Yamada A."/>
            <person name="Yan M."/>
            <person name="Wang P."/>
            <person name="Xu J."/>
            <person name="Bruns T."/>
            <person name="Baldrian P."/>
            <person name="Vilgalys R."/>
            <person name="Henrissat B."/>
            <person name="Grigoriev I.V."/>
            <person name="Hibbett D."/>
            <person name="Nagy L.G."/>
            <person name="Martin F.M."/>
        </authorList>
    </citation>
    <scope>NUCLEOTIDE SEQUENCE</scope>
    <source>
        <strain evidence="12">Prilba</strain>
    </source>
</reference>
<keyword evidence="13" id="KW-1185">Reference proteome</keyword>
<reference evidence="12" key="2">
    <citation type="journal article" date="2020" name="Nat. Commun.">
        <title>Large-scale genome sequencing of mycorrhizal fungi provides insights into the early evolution of symbiotic traits.</title>
        <authorList>
            <person name="Miyauchi S."/>
            <person name="Kiss E."/>
            <person name="Kuo A."/>
            <person name="Drula E."/>
            <person name="Kohler A."/>
            <person name="Sanchez-Garcia M."/>
            <person name="Morin E."/>
            <person name="Andreopoulos B."/>
            <person name="Barry K.W."/>
            <person name="Bonito G."/>
            <person name="Buee M."/>
            <person name="Carver A."/>
            <person name="Chen C."/>
            <person name="Cichocki N."/>
            <person name="Clum A."/>
            <person name="Culley D."/>
            <person name="Crous P.W."/>
            <person name="Fauchery L."/>
            <person name="Girlanda M."/>
            <person name="Hayes R.D."/>
            <person name="Keri Z."/>
            <person name="LaButti K."/>
            <person name="Lipzen A."/>
            <person name="Lombard V."/>
            <person name="Magnuson J."/>
            <person name="Maillard F."/>
            <person name="Murat C."/>
            <person name="Nolan M."/>
            <person name="Ohm R.A."/>
            <person name="Pangilinan J."/>
            <person name="Pereira M.F."/>
            <person name="Perotto S."/>
            <person name="Peter M."/>
            <person name="Pfister S."/>
            <person name="Riley R."/>
            <person name="Sitrit Y."/>
            <person name="Stielow J.B."/>
            <person name="Szollosi G."/>
            <person name="Zifcakova L."/>
            <person name="Stursova M."/>
            <person name="Spatafora J.W."/>
            <person name="Tedersoo L."/>
            <person name="Vaario L.M."/>
            <person name="Yamada A."/>
            <person name="Yan M."/>
            <person name="Wang P."/>
            <person name="Xu J."/>
            <person name="Bruns T."/>
            <person name="Baldrian P."/>
            <person name="Vilgalys R."/>
            <person name="Dunand C."/>
            <person name="Henrissat B."/>
            <person name="Grigoriev I.V."/>
            <person name="Hibbett D."/>
            <person name="Nagy L.G."/>
            <person name="Martin F.M."/>
        </authorList>
    </citation>
    <scope>NUCLEOTIDE SEQUENCE</scope>
    <source>
        <strain evidence="12">Prilba</strain>
    </source>
</reference>
<keyword evidence="9" id="KW-0325">Glycoprotein</keyword>
<evidence type="ECO:0000256" key="4">
    <source>
        <dbReference type="ARBA" id="ARBA00022475"/>
    </source>
</evidence>
<gene>
    <name evidence="12" type="ORF">DFH94DRAFT_711887</name>
</gene>
<dbReference type="GO" id="GO:0032220">
    <property type="term" value="P:plasma membrane fusion involved in cytogamy"/>
    <property type="evidence" value="ECO:0007669"/>
    <property type="project" value="TreeGrafter"/>
</dbReference>
<evidence type="ECO:0000313" key="12">
    <source>
        <dbReference type="EMBL" id="KAF8486256.1"/>
    </source>
</evidence>
<name>A0A9P5TDC3_9AGAM</name>
<comment type="function">
    <text evidence="1 10">Involved in cell fusion during mating by stabilizing the plasma membrane fusion event.</text>
</comment>
<evidence type="ECO:0000256" key="5">
    <source>
        <dbReference type="ARBA" id="ARBA00022692"/>
    </source>
</evidence>
<evidence type="ECO:0000256" key="7">
    <source>
        <dbReference type="ARBA" id="ARBA00022989"/>
    </source>
</evidence>
<dbReference type="AlphaFoldDB" id="A0A9P5TDC3"/>
<dbReference type="EMBL" id="WHVB01000002">
    <property type="protein sequence ID" value="KAF8486256.1"/>
    <property type="molecule type" value="Genomic_DNA"/>
</dbReference>
<evidence type="ECO:0000256" key="11">
    <source>
        <dbReference type="SAM" id="MobiDB-lite"/>
    </source>
</evidence>
<protein>
    <recommendedName>
        <fullName evidence="10">Plasma membrane fusion protein PRM1</fullName>
    </recommendedName>
</protein>
<evidence type="ECO:0000256" key="10">
    <source>
        <dbReference type="RuleBase" id="RU366035"/>
    </source>
</evidence>
<dbReference type="OrthoDB" id="10248838at2759"/>
<keyword evidence="4 10" id="KW-1003">Cell membrane</keyword>
<comment type="similarity">
    <text evidence="3 10">Belongs to the PRM1 family.</text>
</comment>